<evidence type="ECO:0000259" key="1">
    <source>
        <dbReference type="Pfam" id="PF00128"/>
    </source>
</evidence>
<organism evidence="2 3">
    <name type="scientific">Brachionus plicatilis</name>
    <name type="common">Marine rotifer</name>
    <name type="synonym">Brachionus muelleri</name>
    <dbReference type="NCBI Taxonomy" id="10195"/>
    <lineage>
        <taxon>Eukaryota</taxon>
        <taxon>Metazoa</taxon>
        <taxon>Spiralia</taxon>
        <taxon>Gnathifera</taxon>
        <taxon>Rotifera</taxon>
        <taxon>Eurotatoria</taxon>
        <taxon>Monogononta</taxon>
        <taxon>Pseudotrocha</taxon>
        <taxon>Ploima</taxon>
        <taxon>Brachionidae</taxon>
        <taxon>Brachionus</taxon>
    </lineage>
</organism>
<name>A0A3M7RMQ4_BRAPC</name>
<dbReference type="Pfam" id="PF00128">
    <property type="entry name" value="Alpha-amylase"/>
    <property type="match status" value="1"/>
</dbReference>
<feature type="non-terminal residue" evidence="2">
    <location>
        <position position="122"/>
    </location>
</feature>
<dbReference type="InterPro" id="IPR006047">
    <property type="entry name" value="GH13_cat_dom"/>
</dbReference>
<dbReference type="AlphaFoldDB" id="A0A3M7RMQ4"/>
<dbReference type="PANTHER" id="PTHR10357">
    <property type="entry name" value="ALPHA-AMYLASE FAMILY MEMBER"/>
    <property type="match status" value="1"/>
</dbReference>
<proteinExistence type="predicted"/>
<dbReference type="Gene3D" id="3.20.20.80">
    <property type="entry name" value="Glycosidases"/>
    <property type="match status" value="1"/>
</dbReference>
<dbReference type="GO" id="GO:0005975">
    <property type="term" value="P:carbohydrate metabolic process"/>
    <property type="evidence" value="ECO:0007669"/>
    <property type="project" value="InterPro"/>
</dbReference>
<dbReference type="STRING" id="10195.A0A3M7RMQ4"/>
<dbReference type="PANTHER" id="PTHR10357:SF179">
    <property type="entry name" value="NEUTRAL AND BASIC AMINO ACID TRANSPORT PROTEIN RBAT"/>
    <property type="match status" value="1"/>
</dbReference>
<protein>
    <submittedName>
        <fullName evidence="2">Maltase 1-like</fullName>
    </submittedName>
</protein>
<sequence>VSFFGGPAWSFDEQRGQWYLHQFLPQQPDLNIRNEAVQKEIENTMRFWLQEKKVDGFRIDALGFLFEEENFRDEPLITKDKIENLNYPDLDHIYTFSIPETFEILVEWRKLIEQIAREENSE</sequence>
<feature type="non-terminal residue" evidence="2">
    <location>
        <position position="1"/>
    </location>
</feature>
<dbReference type="InterPro" id="IPR017853">
    <property type="entry name" value="GH"/>
</dbReference>
<accession>A0A3M7RMQ4</accession>
<dbReference type="OrthoDB" id="1740265at2759"/>
<feature type="domain" description="Glycosyl hydrolase family 13 catalytic" evidence="1">
    <location>
        <begin position="2"/>
        <end position="116"/>
    </location>
</feature>
<keyword evidence="3" id="KW-1185">Reference proteome</keyword>
<dbReference type="SUPFAM" id="SSF51445">
    <property type="entry name" value="(Trans)glycosidases"/>
    <property type="match status" value="1"/>
</dbReference>
<reference evidence="2 3" key="1">
    <citation type="journal article" date="2018" name="Sci. Rep.">
        <title>Genomic signatures of local adaptation to the degree of environmental predictability in rotifers.</title>
        <authorList>
            <person name="Franch-Gras L."/>
            <person name="Hahn C."/>
            <person name="Garcia-Roger E.M."/>
            <person name="Carmona M.J."/>
            <person name="Serra M."/>
            <person name="Gomez A."/>
        </authorList>
    </citation>
    <scope>NUCLEOTIDE SEQUENCE [LARGE SCALE GENOMIC DNA]</scope>
    <source>
        <strain evidence="2">HYR1</strain>
    </source>
</reference>
<comment type="caution">
    <text evidence="2">The sequence shown here is derived from an EMBL/GenBank/DDBJ whole genome shotgun (WGS) entry which is preliminary data.</text>
</comment>
<dbReference type="Gene3D" id="3.90.400.10">
    <property type="entry name" value="Oligo-1,6-glucosidase, Domain 2"/>
    <property type="match status" value="1"/>
</dbReference>
<dbReference type="Proteomes" id="UP000276133">
    <property type="component" value="Unassembled WGS sequence"/>
</dbReference>
<evidence type="ECO:0000313" key="3">
    <source>
        <dbReference type="Proteomes" id="UP000276133"/>
    </source>
</evidence>
<gene>
    <name evidence="2" type="ORF">BpHYR1_029128</name>
</gene>
<dbReference type="EMBL" id="REGN01003045">
    <property type="protein sequence ID" value="RNA24821.1"/>
    <property type="molecule type" value="Genomic_DNA"/>
</dbReference>
<evidence type="ECO:0000313" key="2">
    <source>
        <dbReference type="EMBL" id="RNA24821.1"/>
    </source>
</evidence>
<dbReference type="InterPro" id="IPR045857">
    <property type="entry name" value="O16G_dom_2"/>
</dbReference>